<evidence type="ECO:0000256" key="3">
    <source>
        <dbReference type="ARBA" id="ARBA00022692"/>
    </source>
</evidence>
<comment type="subcellular location">
    <subcellularLocation>
        <location evidence="1">Membrane</location>
        <topology evidence="1">Multi-pass membrane protein</topology>
    </subcellularLocation>
</comment>
<evidence type="ECO:0000259" key="7">
    <source>
        <dbReference type="Pfam" id="PF01545"/>
    </source>
</evidence>
<feature type="domain" description="Cation efflux protein cytoplasmic" evidence="8">
    <location>
        <begin position="230"/>
        <end position="306"/>
    </location>
</feature>
<dbReference type="EMBL" id="QKNX01000002">
    <property type="protein sequence ID" value="TKR26047.1"/>
    <property type="molecule type" value="Genomic_DNA"/>
</dbReference>
<dbReference type="SUPFAM" id="SSF160240">
    <property type="entry name" value="Cation efflux protein cytoplasmic domain-like"/>
    <property type="match status" value="1"/>
</dbReference>
<dbReference type="InterPro" id="IPR027470">
    <property type="entry name" value="Cation_efflux_CTD"/>
</dbReference>
<dbReference type="AlphaFoldDB" id="A0A4U5JEF1"/>
<dbReference type="Pfam" id="PF01545">
    <property type="entry name" value="Cation_efflux"/>
    <property type="match status" value="1"/>
</dbReference>
<gene>
    <name evidence="9" type="ORF">DM868_06010</name>
</gene>
<evidence type="ECO:0000256" key="6">
    <source>
        <dbReference type="SAM" id="Phobius"/>
    </source>
</evidence>
<dbReference type="SUPFAM" id="SSF161111">
    <property type="entry name" value="Cation efflux protein transmembrane domain-like"/>
    <property type="match status" value="1"/>
</dbReference>
<evidence type="ECO:0000256" key="2">
    <source>
        <dbReference type="ARBA" id="ARBA00022448"/>
    </source>
</evidence>
<comment type="caution">
    <text evidence="9">The sequence shown here is derived from an EMBL/GenBank/DDBJ whole genome shotgun (WGS) entry which is preliminary data.</text>
</comment>
<proteinExistence type="predicted"/>
<dbReference type="InterPro" id="IPR058533">
    <property type="entry name" value="Cation_efflux_TM"/>
</dbReference>
<dbReference type="PANTHER" id="PTHR43840">
    <property type="entry name" value="MITOCHONDRIAL METAL TRANSPORTER 1-RELATED"/>
    <property type="match status" value="1"/>
</dbReference>
<feature type="domain" description="Cation efflux protein transmembrane" evidence="7">
    <location>
        <begin position="34"/>
        <end position="226"/>
    </location>
</feature>
<dbReference type="InterPro" id="IPR002524">
    <property type="entry name" value="Cation_efflux"/>
</dbReference>
<keyword evidence="3 6" id="KW-0812">Transmembrane</keyword>
<dbReference type="InterPro" id="IPR050291">
    <property type="entry name" value="CDF_Transporter"/>
</dbReference>
<feature type="transmembrane region" description="Helical" evidence="6">
    <location>
        <begin position="100"/>
        <end position="119"/>
    </location>
</feature>
<protein>
    <submittedName>
        <fullName evidence="9">Cation transporter</fullName>
    </submittedName>
</protein>
<keyword evidence="2" id="KW-0813">Transport</keyword>
<dbReference type="Proteomes" id="UP000308037">
    <property type="component" value="Unassembled WGS sequence"/>
</dbReference>
<sequence>MRAVPVEGAVSEGAIAEAGLEADEAKRGFTRASVVNVLGNAIKIVVEAAVGLAFGSVALLADAAHSVADLVASVVVFVWGRSVYDDPDEAHPHGHQRVEPLAALFVGSVIVLLGLNLLYESARGVLEGPGVTFSPLLIGALLFAIADMYLLYWYTVRVNETIGSSALDALAVDCRNDIYTSIAALVGVIGVFFGYATLDAAAGGLVSVLVVYQGFEIGRENVSYLIGAAPSDEQRRQVADVLRSHPAVSGVHDLAVFYDGTDLEVEAHVEVDGELTLIEAHDIETELVMSLRSLDDVGDVHLHLDPAGIGEWKDAIDD</sequence>
<evidence type="ECO:0000259" key="8">
    <source>
        <dbReference type="Pfam" id="PF16916"/>
    </source>
</evidence>
<feature type="transmembrane region" description="Helical" evidence="6">
    <location>
        <begin position="131"/>
        <end position="154"/>
    </location>
</feature>
<dbReference type="GO" id="GO:0016020">
    <property type="term" value="C:membrane"/>
    <property type="evidence" value="ECO:0007669"/>
    <property type="project" value="UniProtKB-SubCell"/>
</dbReference>
<evidence type="ECO:0000313" key="9">
    <source>
        <dbReference type="EMBL" id="TKR26047.1"/>
    </source>
</evidence>
<keyword evidence="10" id="KW-1185">Reference proteome</keyword>
<evidence type="ECO:0000313" key="10">
    <source>
        <dbReference type="Proteomes" id="UP000308037"/>
    </source>
</evidence>
<evidence type="ECO:0000256" key="4">
    <source>
        <dbReference type="ARBA" id="ARBA00022989"/>
    </source>
</evidence>
<keyword evidence="5 6" id="KW-0472">Membrane</keyword>
<dbReference type="NCBIfam" id="TIGR01297">
    <property type="entry name" value="CDF"/>
    <property type="match status" value="1"/>
</dbReference>
<evidence type="ECO:0000256" key="1">
    <source>
        <dbReference type="ARBA" id="ARBA00004141"/>
    </source>
</evidence>
<dbReference type="PANTHER" id="PTHR43840:SF15">
    <property type="entry name" value="MITOCHONDRIAL METAL TRANSPORTER 1-RELATED"/>
    <property type="match status" value="1"/>
</dbReference>
<evidence type="ECO:0000256" key="5">
    <source>
        <dbReference type="ARBA" id="ARBA00023136"/>
    </source>
</evidence>
<dbReference type="GO" id="GO:0008324">
    <property type="term" value="F:monoatomic cation transmembrane transporter activity"/>
    <property type="evidence" value="ECO:0007669"/>
    <property type="project" value="InterPro"/>
</dbReference>
<dbReference type="OrthoDB" id="8907at2157"/>
<dbReference type="Gene3D" id="1.20.1510.10">
    <property type="entry name" value="Cation efflux protein transmembrane domain"/>
    <property type="match status" value="1"/>
</dbReference>
<dbReference type="InterPro" id="IPR036837">
    <property type="entry name" value="Cation_efflux_CTD_sf"/>
</dbReference>
<name>A0A4U5JEF1_9EURY</name>
<organism evidence="9 10">
    <name type="scientific">Natronomonas salsuginis</name>
    <dbReference type="NCBI Taxonomy" id="2217661"/>
    <lineage>
        <taxon>Archaea</taxon>
        <taxon>Methanobacteriati</taxon>
        <taxon>Methanobacteriota</taxon>
        <taxon>Stenosarchaea group</taxon>
        <taxon>Halobacteria</taxon>
        <taxon>Halobacteriales</taxon>
        <taxon>Natronomonadaceae</taxon>
        <taxon>Natronomonas</taxon>
    </lineage>
</organism>
<dbReference type="InterPro" id="IPR027469">
    <property type="entry name" value="Cation_efflux_TMD_sf"/>
</dbReference>
<keyword evidence="4 6" id="KW-1133">Transmembrane helix</keyword>
<dbReference type="Gene3D" id="3.30.70.1350">
    <property type="entry name" value="Cation efflux protein, cytoplasmic domain"/>
    <property type="match status" value="1"/>
</dbReference>
<accession>A0A4U5JEF1</accession>
<dbReference type="Pfam" id="PF16916">
    <property type="entry name" value="ZT_dimer"/>
    <property type="match status" value="1"/>
</dbReference>
<reference evidence="9 10" key="1">
    <citation type="submission" date="2019-04" db="EMBL/GenBank/DDBJ databases">
        <title>Natronomonas sp. F20-122 a newhaloarchaeon isolated from a saline saltern of Isla Bacuta, Huelva, Spain.</title>
        <authorList>
            <person name="Duran-Viseras A."/>
            <person name="Sanchez-Porro C."/>
            <person name="Ventosa A."/>
        </authorList>
    </citation>
    <scope>NUCLEOTIDE SEQUENCE [LARGE SCALE GENOMIC DNA]</scope>
    <source>
        <strain evidence="9 10">F20-122</strain>
    </source>
</reference>